<dbReference type="AlphaFoldDB" id="A0A6H5HXW6"/>
<protein>
    <submittedName>
        <fullName evidence="1">Uncharacterized protein</fullName>
    </submittedName>
</protein>
<accession>A0A6H5HXW6</accession>
<evidence type="ECO:0000313" key="2">
    <source>
        <dbReference type="Proteomes" id="UP000479190"/>
    </source>
</evidence>
<dbReference type="Proteomes" id="UP000479190">
    <property type="component" value="Unassembled WGS sequence"/>
</dbReference>
<organism evidence="1 2">
    <name type="scientific">Trichogramma brassicae</name>
    <dbReference type="NCBI Taxonomy" id="86971"/>
    <lineage>
        <taxon>Eukaryota</taxon>
        <taxon>Metazoa</taxon>
        <taxon>Ecdysozoa</taxon>
        <taxon>Arthropoda</taxon>
        <taxon>Hexapoda</taxon>
        <taxon>Insecta</taxon>
        <taxon>Pterygota</taxon>
        <taxon>Neoptera</taxon>
        <taxon>Endopterygota</taxon>
        <taxon>Hymenoptera</taxon>
        <taxon>Apocrita</taxon>
        <taxon>Proctotrupomorpha</taxon>
        <taxon>Chalcidoidea</taxon>
        <taxon>Trichogrammatidae</taxon>
        <taxon>Trichogramma</taxon>
    </lineage>
</organism>
<proteinExistence type="predicted"/>
<name>A0A6H5HXW6_9HYME</name>
<dbReference type="EMBL" id="CADCXV010000202">
    <property type="protein sequence ID" value="CAB0028829.1"/>
    <property type="molecule type" value="Genomic_DNA"/>
</dbReference>
<sequence>MSSCFSEEDEGSGLPPFQKITALGFLRSAALNIFIKTDSGFVESTTVTSKCENPRIVENVTLDGPMRGKTLIWNETHEGHLSNFKIRKCISQKQLYLSVNNEFLISENGVRKRKARARGWVRTRMTRPERAAKSHARVPTQLAPRHQLQQQALVPQQQQLRTFSCLSNNCLSNNCSSSYCKCSNCKLLNCGNFCSRKSTITVVITAVVTAVVIVEDIADNPLLPQFLSDCERVEETKTRRRAGRLPPLPHGKQVNPGHIWTDLQPKNIRNRRSTSGDMRRLGVQGLIFFYLVNLRSCATPSLDCRIPFFQNRLLRGHTLLASLPELSIRTRCLVPSCECGSRFCHRWQVPQLLCRLHLVSVVLASSATL</sequence>
<gene>
    <name evidence="1" type="ORF">TBRA_LOCUS950</name>
</gene>
<keyword evidence="2" id="KW-1185">Reference proteome</keyword>
<evidence type="ECO:0000313" key="1">
    <source>
        <dbReference type="EMBL" id="CAB0028829.1"/>
    </source>
</evidence>
<reference evidence="1 2" key="1">
    <citation type="submission" date="2020-02" db="EMBL/GenBank/DDBJ databases">
        <authorList>
            <person name="Ferguson B K."/>
        </authorList>
    </citation>
    <scope>NUCLEOTIDE SEQUENCE [LARGE SCALE GENOMIC DNA]</scope>
</reference>